<dbReference type="Proteomes" id="UP000376575">
    <property type="component" value="Unassembled WGS sequence"/>
</dbReference>
<comment type="caution">
    <text evidence="3">The sequence shown here is derived from an EMBL/GenBank/DDBJ whole genome shotgun (WGS) entry which is preliminary data.</text>
</comment>
<keyword evidence="2" id="KW-0732">Signal</keyword>
<protein>
    <submittedName>
        <fullName evidence="3">Uncharacterized protein</fullName>
    </submittedName>
</protein>
<feature type="chain" id="PRO_5023858282" evidence="2">
    <location>
        <begin position="36"/>
        <end position="85"/>
    </location>
</feature>
<organism evidence="3 4">
    <name type="scientific">Microcystis aeruginosa NIES-4325</name>
    <dbReference type="NCBI Taxonomy" id="2569534"/>
    <lineage>
        <taxon>Bacteria</taxon>
        <taxon>Bacillati</taxon>
        <taxon>Cyanobacteriota</taxon>
        <taxon>Cyanophyceae</taxon>
        <taxon>Oscillatoriophycideae</taxon>
        <taxon>Chroococcales</taxon>
        <taxon>Microcystaceae</taxon>
        <taxon>Microcystis</taxon>
    </lineage>
</organism>
<keyword evidence="1" id="KW-1133">Transmembrane helix</keyword>
<feature type="signal peptide" evidence="2">
    <location>
        <begin position="1"/>
        <end position="35"/>
    </location>
</feature>
<accession>A0A5J4F5M0</accession>
<proteinExistence type="predicted"/>
<dbReference type="AlphaFoldDB" id="A0A5J4F5M0"/>
<evidence type="ECO:0000256" key="1">
    <source>
        <dbReference type="SAM" id="Phobius"/>
    </source>
</evidence>
<evidence type="ECO:0000256" key="2">
    <source>
        <dbReference type="SAM" id="SignalP"/>
    </source>
</evidence>
<sequence>MTLTCHQSKMTNQLLKALCLSAVTCSVFSAIPAHAAIFTATYRILFHKTLVVSITLMPVILRLLPISLTMGELPCSTKHEPPVIL</sequence>
<feature type="transmembrane region" description="Helical" evidence="1">
    <location>
        <begin position="45"/>
        <end position="64"/>
    </location>
</feature>
<evidence type="ECO:0000313" key="3">
    <source>
        <dbReference type="EMBL" id="GEA26273.1"/>
    </source>
</evidence>
<name>A0A5J4F5M0_MICAE</name>
<dbReference type="EMBL" id="BJKP01000005">
    <property type="protein sequence ID" value="GEA26273.1"/>
    <property type="molecule type" value="Genomic_DNA"/>
</dbReference>
<keyword evidence="1" id="KW-0812">Transmembrane</keyword>
<reference evidence="3 4" key="1">
    <citation type="journal article" date="2019" name="FEMS Microbiol. Lett.">
        <title>A novel salt-tolerant genotype illuminates the sucrose gene evolution in freshwater bloom-forming cyanobacterium Microcystis aeruginosa.</title>
        <authorList>
            <person name="Tanabe Y."/>
            <person name="Yamaguchi H."/>
            <person name="Sano T."/>
            <person name="Kawachi M."/>
        </authorList>
    </citation>
    <scope>NUCLEOTIDE SEQUENCE [LARGE SCALE GENOMIC DNA]</scope>
    <source>
        <strain evidence="3 4">NIES-4325</strain>
    </source>
</reference>
<gene>
    <name evidence="3" type="ORF">MiAbW_00823</name>
</gene>
<keyword evidence="1" id="KW-0472">Membrane</keyword>
<evidence type="ECO:0000313" key="4">
    <source>
        <dbReference type="Proteomes" id="UP000376575"/>
    </source>
</evidence>